<reference evidence="1" key="1">
    <citation type="journal article" date="2014" name="Nat. Commun.">
        <title>The tobacco genome sequence and its comparison with those of tomato and potato.</title>
        <authorList>
            <person name="Sierro N."/>
            <person name="Battey J.N."/>
            <person name="Ouadi S."/>
            <person name="Bakaher N."/>
            <person name="Bovet L."/>
            <person name="Willig A."/>
            <person name="Goepfert S."/>
            <person name="Peitsch M.C."/>
            <person name="Ivanov N.V."/>
        </authorList>
    </citation>
    <scope>NUCLEOTIDE SEQUENCE [LARGE SCALE GENOMIC DNA]</scope>
</reference>
<organism evidence="1 2">
    <name type="scientific">Nicotiana tabacum</name>
    <name type="common">Common tobacco</name>
    <dbReference type="NCBI Taxonomy" id="4097"/>
    <lineage>
        <taxon>Eukaryota</taxon>
        <taxon>Viridiplantae</taxon>
        <taxon>Streptophyta</taxon>
        <taxon>Embryophyta</taxon>
        <taxon>Tracheophyta</taxon>
        <taxon>Spermatophyta</taxon>
        <taxon>Magnoliopsida</taxon>
        <taxon>eudicotyledons</taxon>
        <taxon>Gunneridae</taxon>
        <taxon>Pentapetalae</taxon>
        <taxon>asterids</taxon>
        <taxon>lamiids</taxon>
        <taxon>Solanales</taxon>
        <taxon>Solanaceae</taxon>
        <taxon>Nicotianoideae</taxon>
        <taxon>Nicotianeae</taxon>
        <taxon>Nicotiana</taxon>
    </lineage>
</organism>
<evidence type="ECO:0000313" key="2">
    <source>
        <dbReference type="RefSeq" id="XP_075106673.1"/>
    </source>
</evidence>
<evidence type="ECO:0000313" key="1">
    <source>
        <dbReference type="Proteomes" id="UP000790787"/>
    </source>
</evidence>
<name>A0AC58UB05_TOBAC</name>
<dbReference type="RefSeq" id="XP_075106673.1">
    <property type="nucleotide sequence ID" value="XM_075250572.1"/>
</dbReference>
<sequence length="236" mass="26760">MSKNFISSATQKRKIFAYMDFQVNSGKSIYQLKKCPQSFQSLLLELTLPVMACKRRTGYLWLLCIVMHGYLLLHFILVLGLVSIELIGDGPPLKPVVPRNRRRLFNMINDLPTIFEVVSGTAKKQSKEKSSMSNHGSTKSKSNSKVAQRGSEPPPKYSRPQLKDEDEDGLEEEEDDEQGETLCGACGENYASDEFWICCDICEKWFHGKCVKITPARAEHIKQYKCPACSNKRART</sequence>
<dbReference type="Proteomes" id="UP000790787">
    <property type="component" value="Chromosome 1"/>
</dbReference>
<accession>A0AC58UB05</accession>
<protein>
    <submittedName>
        <fullName evidence="2">PHD finger protein ALFIN-LIKE 4-like isoform X2</fullName>
    </submittedName>
</protein>
<reference evidence="2" key="2">
    <citation type="submission" date="2025-08" db="UniProtKB">
        <authorList>
            <consortium name="RefSeq"/>
        </authorList>
    </citation>
    <scope>IDENTIFICATION</scope>
    <source>
        <tissue evidence="2">Leaf</tissue>
    </source>
</reference>
<gene>
    <name evidence="2" type="primary">LOC107795402</name>
</gene>
<proteinExistence type="predicted"/>
<keyword evidence="1" id="KW-1185">Reference proteome</keyword>